<protein>
    <recommendedName>
        <fullName evidence="6">Ig-like domain-containing protein</fullName>
    </recommendedName>
</protein>
<feature type="domain" description="Ig-like" evidence="6">
    <location>
        <begin position="138"/>
        <end position="250"/>
    </location>
</feature>
<dbReference type="PANTHER" id="PTHR22906:SF43">
    <property type="entry name" value="PROPERDIN"/>
    <property type="match status" value="1"/>
</dbReference>
<evidence type="ECO:0000256" key="2">
    <source>
        <dbReference type="ARBA" id="ARBA00022525"/>
    </source>
</evidence>
<keyword evidence="4" id="KW-0677">Repeat</keyword>
<dbReference type="Proteomes" id="UP001558652">
    <property type="component" value="Unassembled WGS sequence"/>
</dbReference>
<dbReference type="FunFam" id="2.20.100.10:FF:000001">
    <property type="entry name" value="semaphorin-5A isoform X1"/>
    <property type="match status" value="1"/>
</dbReference>
<dbReference type="SUPFAM" id="SSF48726">
    <property type="entry name" value="Immunoglobulin"/>
    <property type="match status" value="1"/>
</dbReference>
<dbReference type="AlphaFoldDB" id="A0ABD0Y4Y7"/>
<dbReference type="InterPro" id="IPR007110">
    <property type="entry name" value="Ig-like_dom"/>
</dbReference>
<keyword evidence="2" id="KW-0964">Secreted</keyword>
<keyword evidence="5" id="KW-1015">Disulfide bond</keyword>
<evidence type="ECO:0000256" key="5">
    <source>
        <dbReference type="ARBA" id="ARBA00023157"/>
    </source>
</evidence>
<dbReference type="SUPFAM" id="SSF82895">
    <property type="entry name" value="TSP-1 type 1 repeat"/>
    <property type="match status" value="1"/>
</dbReference>
<dbReference type="InterPro" id="IPR052065">
    <property type="entry name" value="Compl_asym_regulator"/>
</dbReference>
<dbReference type="Pfam" id="PF00090">
    <property type="entry name" value="TSP_1"/>
    <property type="match status" value="1"/>
</dbReference>
<dbReference type="InterPro" id="IPR036179">
    <property type="entry name" value="Ig-like_dom_sf"/>
</dbReference>
<evidence type="ECO:0000256" key="3">
    <source>
        <dbReference type="ARBA" id="ARBA00022729"/>
    </source>
</evidence>
<evidence type="ECO:0000256" key="1">
    <source>
        <dbReference type="ARBA" id="ARBA00004613"/>
    </source>
</evidence>
<dbReference type="Gene3D" id="2.60.40.10">
    <property type="entry name" value="Immunoglobulins"/>
    <property type="match status" value="1"/>
</dbReference>
<dbReference type="PANTHER" id="PTHR22906">
    <property type="entry name" value="PROPERDIN"/>
    <property type="match status" value="1"/>
</dbReference>
<sequence length="381" mass="43474">MIIGRGFAAQNKKLDDQQRLKNTLAVATFPNRGLTVTNPPTRRFNETYINVYHNGTHMVKWSPKNKLILYYFTIDSTKPVLWTANIPPPYLVGTPINGEWSEWIAIRCSVSCGGGTGIRLRTCTNPSPSLEGRPCLGPDMEKSRCNVRRCGTLSESSREYFKDGLRHSISYRVLKGEPLELGVEQHAVDRLRAEMPDAHIRWARNGLNLTPLKPLNTSLPEDYYLNISSASYNDSGTYICMVLSPLQEVTVIHIYAVSVYSLEPSLELSIGSEFSPECKSLYLLYFFNKLYHHWVLNQSKDVVELPIEKFHSESKFTIKVTKEHSGIWECVVKSDRLNITWVTNWIYLEEFARDHYPYGWYPFSISNLRPLGGLRVGRVGG</sequence>
<comment type="caution">
    <text evidence="7">The sequence shown here is derived from an EMBL/GenBank/DDBJ whole genome shotgun (WGS) entry which is preliminary data.</text>
</comment>
<keyword evidence="3" id="KW-0732">Signal</keyword>
<reference evidence="7 8" key="1">
    <citation type="submission" date="2024-07" db="EMBL/GenBank/DDBJ databases">
        <title>Chromosome-level genome assembly of the water stick insect Ranatra chinensis (Heteroptera: Nepidae).</title>
        <authorList>
            <person name="Liu X."/>
        </authorList>
    </citation>
    <scope>NUCLEOTIDE SEQUENCE [LARGE SCALE GENOMIC DNA]</scope>
    <source>
        <strain evidence="7">Cailab_2021Rc</strain>
        <tissue evidence="7">Muscle</tissue>
    </source>
</reference>
<proteinExistence type="predicted"/>
<dbReference type="InterPro" id="IPR036383">
    <property type="entry name" value="TSP1_rpt_sf"/>
</dbReference>
<evidence type="ECO:0000256" key="4">
    <source>
        <dbReference type="ARBA" id="ARBA00022737"/>
    </source>
</evidence>
<comment type="subcellular location">
    <subcellularLocation>
        <location evidence="1">Secreted</location>
    </subcellularLocation>
</comment>
<accession>A0ABD0Y4Y7</accession>
<dbReference type="Gene3D" id="2.20.100.10">
    <property type="entry name" value="Thrombospondin type-1 (TSP1) repeat"/>
    <property type="match status" value="1"/>
</dbReference>
<organism evidence="7 8">
    <name type="scientific">Ranatra chinensis</name>
    <dbReference type="NCBI Taxonomy" id="642074"/>
    <lineage>
        <taxon>Eukaryota</taxon>
        <taxon>Metazoa</taxon>
        <taxon>Ecdysozoa</taxon>
        <taxon>Arthropoda</taxon>
        <taxon>Hexapoda</taxon>
        <taxon>Insecta</taxon>
        <taxon>Pterygota</taxon>
        <taxon>Neoptera</taxon>
        <taxon>Paraneoptera</taxon>
        <taxon>Hemiptera</taxon>
        <taxon>Heteroptera</taxon>
        <taxon>Panheteroptera</taxon>
        <taxon>Nepomorpha</taxon>
        <taxon>Nepidae</taxon>
        <taxon>Ranatrinae</taxon>
        <taxon>Ranatra</taxon>
    </lineage>
</organism>
<gene>
    <name evidence="7" type="ORF">AAG570_002801</name>
</gene>
<dbReference type="EMBL" id="JBFDAA010000013">
    <property type="protein sequence ID" value="KAL1122470.1"/>
    <property type="molecule type" value="Genomic_DNA"/>
</dbReference>
<dbReference type="InterPro" id="IPR000884">
    <property type="entry name" value="TSP1_rpt"/>
</dbReference>
<dbReference type="InterPro" id="IPR013783">
    <property type="entry name" value="Ig-like_fold"/>
</dbReference>
<name>A0ABD0Y4Y7_9HEMI</name>
<dbReference type="PROSITE" id="PS50835">
    <property type="entry name" value="IG_LIKE"/>
    <property type="match status" value="1"/>
</dbReference>
<evidence type="ECO:0000313" key="7">
    <source>
        <dbReference type="EMBL" id="KAL1122470.1"/>
    </source>
</evidence>
<dbReference type="PROSITE" id="PS50092">
    <property type="entry name" value="TSP1"/>
    <property type="match status" value="1"/>
</dbReference>
<evidence type="ECO:0000313" key="8">
    <source>
        <dbReference type="Proteomes" id="UP001558652"/>
    </source>
</evidence>
<dbReference type="SMART" id="SM00209">
    <property type="entry name" value="TSP1"/>
    <property type="match status" value="1"/>
</dbReference>
<evidence type="ECO:0000259" key="6">
    <source>
        <dbReference type="PROSITE" id="PS50835"/>
    </source>
</evidence>
<keyword evidence="8" id="KW-1185">Reference proteome</keyword>